<evidence type="ECO:0000256" key="10">
    <source>
        <dbReference type="ARBA" id="ARBA00048988"/>
    </source>
</evidence>
<dbReference type="GO" id="GO:0043138">
    <property type="term" value="F:3'-5' DNA helicase activity"/>
    <property type="evidence" value="ECO:0007669"/>
    <property type="project" value="UniProtKB-EC"/>
</dbReference>
<dbReference type="Proteomes" id="UP001286313">
    <property type="component" value="Unassembled WGS sequence"/>
</dbReference>
<evidence type="ECO:0000256" key="7">
    <source>
        <dbReference type="ARBA" id="ARBA00023254"/>
    </source>
</evidence>
<evidence type="ECO:0000256" key="3">
    <source>
        <dbReference type="ARBA" id="ARBA00022801"/>
    </source>
</evidence>
<protein>
    <recommendedName>
        <fullName evidence="9">DNA 3'-5' helicase</fullName>
        <ecNumber evidence="9">5.6.2.4</ecNumber>
    </recommendedName>
</protein>
<accession>A0AAE1KZ38</accession>
<dbReference type="PANTHER" id="PTHR47835">
    <property type="entry name" value="HFM1, ATP DEPENDENT DNA HELICASE HOMOLOG"/>
    <property type="match status" value="1"/>
</dbReference>
<dbReference type="GO" id="GO:0007131">
    <property type="term" value="P:reciprocal meiotic recombination"/>
    <property type="evidence" value="ECO:0007669"/>
    <property type="project" value="UniProtKB-ARBA"/>
</dbReference>
<dbReference type="Gene3D" id="3.40.50.300">
    <property type="entry name" value="P-loop containing nucleotide triphosphate hydrolases"/>
    <property type="match status" value="2"/>
</dbReference>
<keyword evidence="7" id="KW-0469">Meiosis</keyword>
<keyword evidence="2" id="KW-0547">Nucleotide-binding</keyword>
<dbReference type="AlphaFoldDB" id="A0AAE1KZ38"/>
<evidence type="ECO:0000256" key="6">
    <source>
        <dbReference type="ARBA" id="ARBA00023235"/>
    </source>
</evidence>
<evidence type="ECO:0000259" key="12">
    <source>
        <dbReference type="PROSITE" id="PS51194"/>
    </source>
</evidence>
<sequence length="479" mass="53669">MERVFNVAPPPAEDVCLSQLPSQSQIWQSQQCWLPGQVNGITTTNGQDNNTVQQRLENYLSSQQLPPEYDEDNDRSVVVSAPTGSGKTVVMELAVVRLLQSRQQQKQDHDNTLPPSRVVYMAPMKALVTERYLDWRQRLTPLGLSCAEVTGDTDHDDLHVIRNSQLILTTPEKWDYLTRRWRDHASLMQAVSLLLIDEVHVLSDEGRGPTLEAVVSRMKTIRATRPTTDTSTRTTPPLRFVAVSATIPNVEDVAAWLSDEHGPAVSHKLEENLRPVKLRRVVMGYNCRDSWSEFRFDLSLNYRLASVIATYSDNKPTLVFVSTRKGTQSTASTLSREVRLVRDAGHRQLLTAVANGLRDNKLREVVMCGVGYHHAGVDMCDRRQVEELFVTGQLPVLISTSTLAMGVNLPAHLVVIKSTSQYVGGAYEEYSTAQLLQMTGRAGRPQFDTHATAVIMTKMQYKYCPGITFSTRESQSETN</sequence>
<feature type="domain" description="Helicase ATP-binding" evidence="11">
    <location>
        <begin position="68"/>
        <end position="265"/>
    </location>
</feature>
<evidence type="ECO:0000259" key="11">
    <source>
        <dbReference type="PROSITE" id="PS51192"/>
    </source>
</evidence>
<dbReference type="Pfam" id="PF00271">
    <property type="entry name" value="Helicase_C"/>
    <property type="match status" value="1"/>
</dbReference>
<evidence type="ECO:0000313" key="14">
    <source>
        <dbReference type="Proteomes" id="UP001286313"/>
    </source>
</evidence>
<keyword evidence="14" id="KW-1185">Reference proteome</keyword>
<comment type="similarity">
    <text evidence="1">Belongs to the helicase family. SKI2 subfamily.</text>
</comment>
<name>A0AAE1KZ38_PETCI</name>
<reference evidence="13" key="1">
    <citation type="submission" date="2023-10" db="EMBL/GenBank/DDBJ databases">
        <title>Genome assemblies of two species of porcelain crab, Petrolisthes cinctipes and Petrolisthes manimaculis (Anomura: Porcellanidae).</title>
        <authorList>
            <person name="Angst P."/>
        </authorList>
    </citation>
    <scope>NUCLEOTIDE SEQUENCE</scope>
    <source>
        <strain evidence="13">PB745_01</strain>
        <tissue evidence="13">Gill</tissue>
    </source>
</reference>
<dbReference type="EMBL" id="JAWQEG010000483">
    <property type="protein sequence ID" value="KAK3889478.1"/>
    <property type="molecule type" value="Genomic_DNA"/>
</dbReference>
<dbReference type="PROSITE" id="PS51194">
    <property type="entry name" value="HELICASE_CTER"/>
    <property type="match status" value="1"/>
</dbReference>
<dbReference type="InterPro" id="IPR052247">
    <property type="entry name" value="Meiotic_Crossover_Helicase"/>
</dbReference>
<dbReference type="EC" id="5.6.2.4" evidence="9"/>
<dbReference type="Pfam" id="PF00270">
    <property type="entry name" value="DEAD"/>
    <property type="match status" value="1"/>
</dbReference>
<comment type="catalytic activity">
    <reaction evidence="8">
        <text>Couples ATP hydrolysis with the unwinding of duplex DNA by translocating in the 3'-5' direction.</text>
        <dbReference type="EC" id="5.6.2.4"/>
    </reaction>
</comment>
<keyword evidence="4" id="KW-0347">Helicase</keyword>
<organism evidence="13 14">
    <name type="scientific">Petrolisthes cinctipes</name>
    <name type="common">Flat porcelain crab</name>
    <dbReference type="NCBI Taxonomy" id="88211"/>
    <lineage>
        <taxon>Eukaryota</taxon>
        <taxon>Metazoa</taxon>
        <taxon>Ecdysozoa</taxon>
        <taxon>Arthropoda</taxon>
        <taxon>Crustacea</taxon>
        <taxon>Multicrustacea</taxon>
        <taxon>Malacostraca</taxon>
        <taxon>Eumalacostraca</taxon>
        <taxon>Eucarida</taxon>
        <taxon>Decapoda</taxon>
        <taxon>Pleocyemata</taxon>
        <taxon>Anomura</taxon>
        <taxon>Galatheoidea</taxon>
        <taxon>Porcellanidae</taxon>
        <taxon>Petrolisthes</taxon>
    </lineage>
</organism>
<dbReference type="GO" id="GO:0005524">
    <property type="term" value="F:ATP binding"/>
    <property type="evidence" value="ECO:0007669"/>
    <property type="project" value="UniProtKB-KW"/>
</dbReference>
<evidence type="ECO:0000256" key="8">
    <source>
        <dbReference type="ARBA" id="ARBA00034617"/>
    </source>
</evidence>
<proteinExistence type="inferred from homology"/>
<comment type="catalytic activity">
    <reaction evidence="10">
        <text>ATP + H2O = ADP + phosphate + H(+)</text>
        <dbReference type="Rhea" id="RHEA:13065"/>
        <dbReference type="ChEBI" id="CHEBI:15377"/>
        <dbReference type="ChEBI" id="CHEBI:15378"/>
        <dbReference type="ChEBI" id="CHEBI:30616"/>
        <dbReference type="ChEBI" id="CHEBI:43474"/>
        <dbReference type="ChEBI" id="CHEBI:456216"/>
        <dbReference type="EC" id="5.6.2.4"/>
    </reaction>
</comment>
<dbReference type="FunFam" id="3.40.50.300:FF:001076">
    <property type="entry name" value="ATP-dependent DNA helicase MER3"/>
    <property type="match status" value="1"/>
</dbReference>
<evidence type="ECO:0000256" key="5">
    <source>
        <dbReference type="ARBA" id="ARBA00022840"/>
    </source>
</evidence>
<keyword evidence="5" id="KW-0067">ATP-binding</keyword>
<dbReference type="PROSITE" id="PS51192">
    <property type="entry name" value="HELICASE_ATP_BIND_1"/>
    <property type="match status" value="1"/>
</dbReference>
<dbReference type="InterPro" id="IPR014001">
    <property type="entry name" value="Helicase_ATP-bd"/>
</dbReference>
<dbReference type="GO" id="GO:0003676">
    <property type="term" value="F:nucleic acid binding"/>
    <property type="evidence" value="ECO:0007669"/>
    <property type="project" value="InterPro"/>
</dbReference>
<evidence type="ECO:0000256" key="1">
    <source>
        <dbReference type="ARBA" id="ARBA00010140"/>
    </source>
</evidence>
<evidence type="ECO:0000256" key="2">
    <source>
        <dbReference type="ARBA" id="ARBA00022741"/>
    </source>
</evidence>
<dbReference type="SMART" id="SM00490">
    <property type="entry name" value="HELICc"/>
    <property type="match status" value="1"/>
</dbReference>
<keyword evidence="6" id="KW-0413">Isomerase</keyword>
<evidence type="ECO:0000256" key="9">
    <source>
        <dbReference type="ARBA" id="ARBA00034808"/>
    </source>
</evidence>
<feature type="domain" description="Helicase C-terminal" evidence="12">
    <location>
        <begin position="303"/>
        <end position="479"/>
    </location>
</feature>
<dbReference type="InterPro" id="IPR011545">
    <property type="entry name" value="DEAD/DEAH_box_helicase_dom"/>
</dbReference>
<evidence type="ECO:0000256" key="4">
    <source>
        <dbReference type="ARBA" id="ARBA00022806"/>
    </source>
</evidence>
<evidence type="ECO:0000313" key="13">
    <source>
        <dbReference type="EMBL" id="KAK3889478.1"/>
    </source>
</evidence>
<keyword evidence="3" id="KW-0378">Hydrolase</keyword>
<gene>
    <name evidence="13" type="ORF">Pcinc_006525</name>
</gene>
<dbReference type="CDD" id="cd18795">
    <property type="entry name" value="SF2_C_Ski2"/>
    <property type="match status" value="1"/>
</dbReference>
<dbReference type="GO" id="GO:0016787">
    <property type="term" value="F:hydrolase activity"/>
    <property type="evidence" value="ECO:0007669"/>
    <property type="project" value="UniProtKB-KW"/>
</dbReference>
<dbReference type="SUPFAM" id="SSF52540">
    <property type="entry name" value="P-loop containing nucleoside triphosphate hydrolases"/>
    <property type="match status" value="1"/>
</dbReference>
<comment type="caution">
    <text evidence="13">The sequence shown here is derived from an EMBL/GenBank/DDBJ whole genome shotgun (WGS) entry which is preliminary data.</text>
</comment>
<dbReference type="InterPro" id="IPR001650">
    <property type="entry name" value="Helicase_C-like"/>
</dbReference>
<dbReference type="SMART" id="SM00487">
    <property type="entry name" value="DEXDc"/>
    <property type="match status" value="1"/>
</dbReference>
<dbReference type="PANTHER" id="PTHR47835:SF3">
    <property type="entry name" value="HELICASE FOR MEIOSIS 1"/>
    <property type="match status" value="1"/>
</dbReference>
<dbReference type="InterPro" id="IPR027417">
    <property type="entry name" value="P-loop_NTPase"/>
</dbReference>